<feature type="chain" id="PRO_5039345246" evidence="1">
    <location>
        <begin position="20"/>
        <end position="48"/>
    </location>
</feature>
<keyword evidence="3" id="KW-1185">Reference proteome</keyword>
<feature type="signal peptide" evidence="1">
    <location>
        <begin position="1"/>
        <end position="19"/>
    </location>
</feature>
<dbReference type="Proteomes" id="UP000582231">
    <property type="component" value="Unassembled WGS sequence"/>
</dbReference>
<sequence length="48" mass="5061">MKPLLVLGALIAGAAALRAASRRLASHQTVLPALTTKVNTRVTRINQP</sequence>
<evidence type="ECO:0000256" key="1">
    <source>
        <dbReference type="SAM" id="SignalP"/>
    </source>
</evidence>
<dbReference type="RefSeq" id="WP_179727240.1">
    <property type="nucleotide sequence ID" value="NZ_BAABEF010000001.1"/>
</dbReference>
<dbReference type="AlphaFoldDB" id="A0A852RD05"/>
<protein>
    <submittedName>
        <fullName evidence="2">Uncharacterized protein</fullName>
    </submittedName>
</protein>
<dbReference type="EMBL" id="JACCBF010000001">
    <property type="protein sequence ID" value="NYD31077.1"/>
    <property type="molecule type" value="Genomic_DNA"/>
</dbReference>
<organism evidence="2 3">
    <name type="scientific">Nocardioides kongjuensis</name>
    <dbReference type="NCBI Taxonomy" id="349522"/>
    <lineage>
        <taxon>Bacteria</taxon>
        <taxon>Bacillati</taxon>
        <taxon>Actinomycetota</taxon>
        <taxon>Actinomycetes</taxon>
        <taxon>Propionibacteriales</taxon>
        <taxon>Nocardioidaceae</taxon>
        <taxon>Nocardioides</taxon>
    </lineage>
</organism>
<accession>A0A852RD05</accession>
<comment type="caution">
    <text evidence="2">The sequence shown here is derived from an EMBL/GenBank/DDBJ whole genome shotgun (WGS) entry which is preliminary data.</text>
</comment>
<keyword evidence="1" id="KW-0732">Signal</keyword>
<evidence type="ECO:0000313" key="3">
    <source>
        <dbReference type="Proteomes" id="UP000582231"/>
    </source>
</evidence>
<proteinExistence type="predicted"/>
<name>A0A852RD05_9ACTN</name>
<gene>
    <name evidence="2" type="ORF">BJ958_002623</name>
</gene>
<evidence type="ECO:0000313" key="2">
    <source>
        <dbReference type="EMBL" id="NYD31077.1"/>
    </source>
</evidence>
<reference evidence="2 3" key="1">
    <citation type="submission" date="2020-07" db="EMBL/GenBank/DDBJ databases">
        <title>Sequencing the genomes of 1000 actinobacteria strains.</title>
        <authorList>
            <person name="Klenk H.-P."/>
        </authorList>
    </citation>
    <scope>NUCLEOTIDE SEQUENCE [LARGE SCALE GENOMIC DNA]</scope>
    <source>
        <strain evidence="2 3">DSM 19082</strain>
    </source>
</reference>